<reference evidence="1" key="1">
    <citation type="journal article" date="2023" name="IScience">
        <title>Live-bearing cockroach genome reveals convergent evolutionary mechanisms linked to viviparity in insects and beyond.</title>
        <authorList>
            <person name="Fouks B."/>
            <person name="Harrison M.C."/>
            <person name="Mikhailova A.A."/>
            <person name="Marchal E."/>
            <person name="English S."/>
            <person name="Carruthers M."/>
            <person name="Jennings E.C."/>
            <person name="Chiamaka E.L."/>
            <person name="Frigard R.A."/>
            <person name="Pippel M."/>
            <person name="Attardo G.M."/>
            <person name="Benoit J.B."/>
            <person name="Bornberg-Bauer E."/>
            <person name="Tobe S.S."/>
        </authorList>
    </citation>
    <scope>NUCLEOTIDE SEQUENCE</scope>
    <source>
        <strain evidence="1">Stay&amp;Tobe</strain>
    </source>
</reference>
<dbReference type="EMBL" id="JASPKZ010007350">
    <property type="protein sequence ID" value="KAJ9584855.1"/>
    <property type="molecule type" value="Genomic_DNA"/>
</dbReference>
<evidence type="ECO:0000313" key="2">
    <source>
        <dbReference type="Proteomes" id="UP001233999"/>
    </source>
</evidence>
<proteinExistence type="predicted"/>
<evidence type="ECO:0000313" key="1">
    <source>
        <dbReference type="EMBL" id="KAJ9584855.1"/>
    </source>
</evidence>
<keyword evidence="2" id="KW-1185">Reference proteome</keyword>
<reference evidence="1" key="2">
    <citation type="submission" date="2023-05" db="EMBL/GenBank/DDBJ databases">
        <authorList>
            <person name="Fouks B."/>
        </authorList>
    </citation>
    <scope>NUCLEOTIDE SEQUENCE</scope>
    <source>
        <strain evidence="1">Stay&amp;Tobe</strain>
        <tissue evidence="1">Testes</tissue>
    </source>
</reference>
<gene>
    <name evidence="1" type="ORF">L9F63_020802</name>
</gene>
<sequence length="139" mass="15729">NRVLNNLEASFTQRATHPLSLCIFYTDYLTTGSKLYAKSDSSSLSMALTCRRDAAQDLTVRSLPSRSCFSNDIRHKKVIPAHKLCKNNRYSSVLVTVAVLLKPKARGRREHCREGEGTRNSTKEEKWLTARLRNETVAT</sequence>
<dbReference type="Proteomes" id="UP001233999">
    <property type="component" value="Unassembled WGS sequence"/>
</dbReference>
<name>A0AAD7ZQ84_DIPPU</name>
<protein>
    <submittedName>
        <fullName evidence="1">Uncharacterized protein</fullName>
    </submittedName>
</protein>
<comment type="caution">
    <text evidence="1">The sequence shown here is derived from an EMBL/GenBank/DDBJ whole genome shotgun (WGS) entry which is preliminary data.</text>
</comment>
<accession>A0AAD7ZQ84</accession>
<dbReference type="AlphaFoldDB" id="A0AAD7ZQ84"/>
<organism evidence="1 2">
    <name type="scientific">Diploptera punctata</name>
    <name type="common">Pacific beetle cockroach</name>
    <dbReference type="NCBI Taxonomy" id="6984"/>
    <lineage>
        <taxon>Eukaryota</taxon>
        <taxon>Metazoa</taxon>
        <taxon>Ecdysozoa</taxon>
        <taxon>Arthropoda</taxon>
        <taxon>Hexapoda</taxon>
        <taxon>Insecta</taxon>
        <taxon>Pterygota</taxon>
        <taxon>Neoptera</taxon>
        <taxon>Polyneoptera</taxon>
        <taxon>Dictyoptera</taxon>
        <taxon>Blattodea</taxon>
        <taxon>Blaberoidea</taxon>
        <taxon>Blaberidae</taxon>
        <taxon>Diplopterinae</taxon>
        <taxon>Diploptera</taxon>
    </lineage>
</organism>
<feature type="non-terminal residue" evidence="1">
    <location>
        <position position="1"/>
    </location>
</feature>
<feature type="non-terminal residue" evidence="1">
    <location>
        <position position="139"/>
    </location>
</feature>